<dbReference type="InterPro" id="IPR017438">
    <property type="entry name" value="ATP-NAD_kinase_N"/>
</dbReference>
<evidence type="ECO:0000256" key="5">
    <source>
        <dbReference type="ARBA" id="ARBA00022840"/>
    </source>
</evidence>
<dbReference type="GO" id="GO:0006741">
    <property type="term" value="P:NADP+ biosynthetic process"/>
    <property type="evidence" value="ECO:0007669"/>
    <property type="project" value="InterPro"/>
</dbReference>
<dbReference type="HAMAP" id="MF_00361">
    <property type="entry name" value="NAD_kinase"/>
    <property type="match status" value="1"/>
</dbReference>
<dbReference type="SUPFAM" id="SSF111331">
    <property type="entry name" value="NAD kinase/diacylglycerol kinase-like"/>
    <property type="match status" value="1"/>
</dbReference>
<evidence type="ECO:0000256" key="6">
    <source>
        <dbReference type="ARBA" id="ARBA00022857"/>
    </source>
</evidence>
<dbReference type="OrthoDB" id="24581at2759"/>
<evidence type="ECO:0000313" key="8">
    <source>
        <dbReference type="EMBL" id="KAF2858172.1"/>
    </source>
</evidence>
<dbReference type="InterPro" id="IPR002504">
    <property type="entry name" value="NADK"/>
</dbReference>
<keyword evidence="3" id="KW-0547">Nucleotide-binding</keyword>
<keyword evidence="6" id="KW-0521">NADP</keyword>
<dbReference type="Gene3D" id="2.60.200.30">
    <property type="entry name" value="Probable inorganic polyphosphate/atp-NAD kinase, domain 2"/>
    <property type="match status" value="1"/>
</dbReference>
<dbReference type="GO" id="GO:0019674">
    <property type="term" value="P:NAD+ metabolic process"/>
    <property type="evidence" value="ECO:0007669"/>
    <property type="project" value="InterPro"/>
</dbReference>
<comment type="similarity">
    <text evidence="1">Belongs to the NAD kinase family.</text>
</comment>
<dbReference type="GO" id="GO:0003951">
    <property type="term" value="F:NAD+ kinase activity"/>
    <property type="evidence" value="ECO:0007669"/>
    <property type="project" value="InterPro"/>
</dbReference>
<evidence type="ECO:0000313" key="9">
    <source>
        <dbReference type="Proteomes" id="UP000799421"/>
    </source>
</evidence>
<keyword evidence="9" id="KW-1185">Reference proteome</keyword>
<name>A0A6A7BSX0_9PEZI</name>
<evidence type="ECO:0000256" key="4">
    <source>
        <dbReference type="ARBA" id="ARBA00022777"/>
    </source>
</evidence>
<sequence>MRRLATRCFSTSAWKQEIRRLDELPSCVRPSFTEIPYHGLHSLKWPQPPHNILLVGKSNDQRVQGALVEFSRHIKSTYPDTNVILEPEAAQNLHAEIEFAVSAQGEGDAQYQDTVDMISTFGGDGTVLHAASLFATAPRVPPVLSFSMGTLGFLGEWSFSDYQRAFHTAYYSGIDKKSMSRVIMRDRLRVGIFGPDGKRIPHEPPFTPTGQQCNDVLALNEVLLHRGALPHMAHITILIGSPPHQQTLTTAIADGFLVSTPTGSTAYSLSSGGSIVHPLVHSLLLTPICPRSLSFRPLVLPAHTPITLRIDAENRGKEIEVSADGMRRQRGLGAGMEVRVVGENGTSGVPFVLSSNGDDYWVGGLNGLLKFNNQFGGDR</sequence>
<dbReference type="EMBL" id="MU006016">
    <property type="protein sequence ID" value="KAF2858172.1"/>
    <property type="molecule type" value="Genomic_DNA"/>
</dbReference>
<dbReference type="AlphaFoldDB" id="A0A6A7BSX0"/>
<dbReference type="InterPro" id="IPR016064">
    <property type="entry name" value="NAD/diacylglycerol_kinase_sf"/>
</dbReference>
<dbReference type="FunFam" id="2.60.200.30:FF:000009">
    <property type="entry name" value="Poly(P)/ATP NAD kinase"/>
    <property type="match status" value="1"/>
</dbReference>
<evidence type="ECO:0000256" key="3">
    <source>
        <dbReference type="ARBA" id="ARBA00022741"/>
    </source>
</evidence>
<dbReference type="PANTHER" id="PTHR20275:SF26">
    <property type="entry name" value="NADH KINASE POS5, MITOCHONDRIAL"/>
    <property type="match status" value="1"/>
</dbReference>
<gene>
    <name evidence="8" type="ORF">K470DRAFT_272682</name>
</gene>
<dbReference type="PANTHER" id="PTHR20275">
    <property type="entry name" value="NAD KINASE"/>
    <property type="match status" value="1"/>
</dbReference>
<keyword evidence="2" id="KW-0808">Transferase</keyword>
<keyword evidence="7" id="KW-0520">NAD</keyword>
<keyword evidence="4 8" id="KW-0418">Kinase</keyword>
<dbReference type="Pfam" id="PF20143">
    <property type="entry name" value="NAD_kinase_C"/>
    <property type="match status" value="1"/>
</dbReference>
<organism evidence="8 9">
    <name type="scientific">Piedraia hortae CBS 480.64</name>
    <dbReference type="NCBI Taxonomy" id="1314780"/>
    <lineage>
        <taxon>Eukaryota</taxon>
        <taxon>Fungi</taxon>
        <taxon>Dikarya</taxon>
        <taxon>Ascomycota</taxon>
        <taxon>Pezizomycotina</taxon>
        <taxon>Dothideomycetes</taxon>
        <taxon>Dothideomycetidae</taxon>
        <taxon>Capnodiales</taxon>
        <taxon>Piedraiaceae</taxon>
        <taxon>Piedraia</taxon>
    </lineage>
</organism>
<dbReference type="GO" id="GO:0005524">
    <property type="term" value="F:ATP binding"/>
    <property type="evidence" value="ECO:0007669"/>
    <property type="project" value="UniProtKB-KW"/>
</dbReference>
<evidence type="ECO:0000256" key="1">
    <source>
        <dbReference type="ARBA" id="ARBA00010995"/>
    </source>
</evidence>
<evidence type="ECO:0000256" key="7">
    <source>
        <dbReference type="ARBA" id="ARBA00023027"/>
    </source>
</evidence>
<protein>
    <submittedName>
        <fullName evidence="8">ATP-NAD kinase</fullName>
    </submittedName>
</protein>
<dbReference type="Gene3D" id="3.40.50.10330">
    <property type="entry name" value="Probable inorganic polyphosphate/atp-NAD kinase, domain 1"/>
    <property type="match status" value="1"/>
</dbReference>
<dbReference type="Proteomes" id="UP000799421">
    <property type="component" value="Unassembled WGS sequence"/>
</dbReference>
<dbReference type="Pfam" id="PF01513">
    <property type="entry name" value="NAD_kinase"/>
    <property type="match status" value="1"/>
</dbReference>
<dbReference type="InterPro" id="IPR017437">
    <property type="entry name" value="ATP-NAD_kinase_PpnK-typ_C"/>
</dbReference>
<reference evidence="8" key="1">
    <citation type="journal article" date="2020" name="Stud. Mycol.">
        <title>101 Dothideomycetes genomes: a test case for predicting lifestyles and emergence of pathogens.</title>
        <authorList>
            <person name="Haridas S."/>
            <person name="Albert R."/>
            <person name="Binder M."/>
            <person name="Bloem J."/>
            <person name="Labutti K."/>
            <person name="Salamov A."/>
            <person name="Andreopoulos B."/>
            <person name="Baker S."/>
            <person name="Barry K."/>
            <person name="Bills G."/>
            <person name="Bluhm B."/>
            <person name="Cannon C."/>
            <person name="Castanera R."/>
            <person name="Culley D."/>
            <person name="Daum C."/>
            <person name="Ezra D."/>
            <person name="Gonzalez J."/>
            <person name="Henrissat B."/>
            <person name="Kuo A."/>
            <person name="Liang C."/>
            <person name="Lipzen A."/>
            <person name="Lutzoni F."/>
            <person name="Magnuson J."/>
            <person name="Mondo S."/>
            <person name="Nolan M."/>
            <person name="Ohm R."/>
            <person name="Pangilinan J."/>
            <person name="Park H.-J."/>
            <person name="Ramirez L."/>
            <person name="Alfaro M."/>
            <person name="Sun H."/>
            <person name="Tritt A."/>
            <person name="Yoshinaga Y."/>
            <person name="Zwiers L.-H."/>
            <person name="Turgeon B."/>
            <person name="Goodwin S."/>
            <person name="Spatafora J."/>
            <person name="Crous P."/>
            <person name="Grigoriev I."/>
        </authorList>
    </citation>
    <scope>NUCLEOTIDE SEQUENCE</scope>
    <source>
        <strain evidence="8">CBS 480.64</strain>
    </source>
</reference>
<evidence type="ECO:0000256" key="2">
    <source>
        <dbReference type="ARBA" id="ARBA00022679"/>
    </source>
</evidence>
<accession>A0A6A7BSX0</accession>
<keyword evidence="5" id="KW-0067">ATP-binding</keyword>
<proteinExistence type="inferred from homology"/>